<evidence type="ECO:0000313" key="2">
    <source>
        <dbReference type="Proteomes" id="UP000576082"/>
    </source>
</evidence>
<comment type="caution">
    <text evidence="1">The sequence shown here is derived from an EMBL/GenBank/DDBJ whole genome shotgun (WGS) entry which is preliminary data.</text>
</comment>
<organism evidence="1 2">
    <name type="scientific">Flammeovirga aprica JL-4</name>
    <dbReference type="NCBI Taxonomy" id="694437"/>
    <lineage>
        <taxon>Bacteria</taxon>
        <taxon>Pseudomonadati</taxon>
        <taxon>Bacteroidota</taxon>
        <taxon>Cytophagia</taxon>
        <taxon>Cytophagales</taxon>
        <taxon>Flammeovirgaceae</taxon>
        <taxon>Flammeovirga</taxon>
    </lineage>
</organism>
<dbReference type="EMBL" id="JABANE010000065">
    <property type="protein sequence ID" value="NME70483.1"/>
    <property type="molecule type" value="Genomic_DNA"/>
</dbReference>
<accession>A0A7X9XBC0</accession>
<evidence type="ECO:0000313" key="1">
    <source>
        <dbReference type="EMBL" id="NME70483.1"/>
    </source>
</evidence>
<keyword evidence="2" id="KW-1185">Reference proteome</keyword>
<name>A0A7X9XBC0_9BACT</name>
<protein>
    <submittedName>
        <fullName evidence="1">Uncharacterized protein</fullName>
    </submittedName>
</protein>
<sequence>MENPLLENIPSEGISSLLYFDADRLSECGYIKDILSRQFRRDAFKITLEGCLVTQEIDNYNVVTLRFILDDKISFDSLKSMINRTNYSIVKDKGDVIYMEGEKYQKRYCYVLEGEKYHTVKAFWREGFIDPKDEKAYNENLANLEKYLLSYDRFYAIEDSLKDQDVQKKDSFFNRLMKADEKRTRKNKAYDEVVSIPNEMIGLPFILHMNERSGDVIYKLIGKKKSVFEYITNSNSEQIIDHIQKLLLVKMSQNDWFGGDFGKDQLQVTTLTPAIGQTETTKLDQDLMQYMPSECTSFMNYTLDLEMYREKVIKSRNLKDHSVGKLKLGLLAMDEDLFNFFKSGMLSLNKTSIHNDRNYDLKIVFKMPNPTKGEYLLEILEHDFEILQKIEENTYSVKHPIFDDKTTYLVIENNIWILGTYSIEELKKKNENVLVKYPELGGEKTSMVTKIQKGLIDTYSIFDDIISKSEYMDDGMIRNVTTFKIRKDL</sequence>
<dbReference type="Proteomes" id="UP000576082">
    <property type="component" value="Unassembled WGS sequence"/>
</dbReference>
<proteinExistence type="predicted"/>
<gene>
    <name evidence="1" type="ORF">HHU12_21080</name>
</gene>
<dbReference type="RefSeq" id="WP_169658717.1">
    <property type="nucleotide sequence ID" value="NZ_JABANE010000065.1"/>
</dbReference>
<reference evidence="1 2" key="1">
    <citation type="submission" date="2020-04" db="EMBL/GenBank/DDBJ databases">
        <title>Flammeovirga sp. SR4, a novel species isolated from seawater.</title>
        <authorList>
            <person name="Wang X."/>
        </authorList>
    </citation>
    <scope>NUCLEOTIDE SEQUENCE [LARGE SCALE GENOMIC DNA]</scope>
    <source>
        <strain evidence="1 2">ATCC 23126</strain>
    </source>
</reference>
<dbReference type="AlphaFoldDB" id="A0A7X9XBC0"/>